<feature type="transmembrane region" description="Helical" evidence="1">
    <location>
        <begin position="117"/>
        <end position="136"/>
    </location>
</feature>
<accession>A0A645CXG8</accession>
<proteinExistence type="predicted"/>
<dbReference type="InterPro" id="IPR043993">
    <property type="entry name" value="T4SS_pilin"/>
</dbReference>
<organism evidence="2">
    <name type="scientific">bioreactor metagenome</name>
    <dbReference type="NCBI Taxonomy" id="1076179"/>
    <lineage>
        <taxon>unclassified sequences</taxon>
        <taxon>metagenomes</taxon>
        <taxon>ecological metagenomes</taxon>
    </lineage>
</organism>
<evidence type="ECO:0000313" key="2">
    <source>
        <dbReference type="EMBL" id="MPM81545.1"/>
    </source>
</evidence>
<gene>
    <name evidence="2" type="ORF">SDC9_128599</name>
</gene>
<dbReference type="AlphaFoldDB" id="A0A645CXG8"/>
<keyword evidence="1" id="KW-0812">Transmembrane</keyword>
<dbReference type="Pfam" id="PF18895">
    <property type="entry name" value="T4SS_pilin"/>
    <property type="match status" value="1"/>
</dbReference>
<name>A0A645CXG8_9ZZZZ</name>
<feature type="transmembrane region" description="Helical" evidence="1">
    <location>
        <begin position="80"/>
        <end position="105"/>
    </location>
</feature>
<keyword evidence="1" id="KW-0472">Membrane</keyword>
<protein>
    <submittedName>
        <fullName evidence="2">Uncharacterized protein</fullName>
    </submittedName>
</protein>
<keyword evidence="1" id="KW-1133">Transmembrane helix</keyword>
<evidence type="ECO:0000256" key="1">
    <source>
        <dbReference type="SAM" id="Phobius"/>
    </source>
</evidence>
<reference evidence="2" key="1">
    <citation type="submission" date="2019-08" db="EMBL/GenBank/DDBJ databases">
        <authorList>
            <person name="Kucharzyk K."/>
            <person name="Murdoch R.W."/>
            <person name="Higgins S."/>
            <person name="Loffler F."/>
        </authorList>
    </citation>
    <scope>NUCLEOTIDE SEQUENCE</scope>
</reference>
<comment type="caution">
    <text evidence="2">The sequence shown here is derived from an EMBL/GenBank/DDBJ whole genome shotgun (WGS) entry which is preliminary data.</text>
</comment>
<dbReference type="EMBL" id="VSSQ01030861">
    <property type="protein sequence ID" value="MPM81545.1"/>
    <property type="molecule type" value="Genomic_DNA"/>
</dbReference>
<sequence>MSLFTKKTLGLLKSTVFLLPLFIFSLFLLSPQALHAAENDPFGGTDPNTGVAINLNNYYKLNNGQSVSDVFSKPADMVNLIVSLLFTGAGLVLFFMIIITGFGMIKGDSKEAEKAKSSITTAVIGFVVMFASYWIIQILELVTGVQILF</sequence>